<dbReference type="InterPro" id="IPR015424">
    <property type="entry name" value="PyrdxlP-dep_Trfase"/>
</dbReference>
<dbReference type="Gene3D" id="3.40.640.10">
    <property type="entry name" value="Type I PLP-dependent aspartate aminotransferase-like (Major domain)"/>
    <property type="match status" value="1"/>
</dbReference>
<protein>
    <submittedName>
        <fullName evidence="1">Pyridoxal phosphate-dependent transferase, major region, subdomain 1</fullName>
    </submittedName>
</protein>
<dbReference type="GO" id="GO:0016740">
    <property type="term" value="F:transferase activity"/>
    <property type="evidence" value="ECO:0007669"/>
    <property type="project" value="UniProtKB-KW"/>
</dbReference>
<dbReference type="AlphaFoldDB" id="A0A167MKR5"/>
<organism evidence="1 2">
    <name type="scientific">Niveomyces insectorum RCEF 264</name>
    <dbReference type="NCBI Taxonomy" id="1081102"/>
    <lineage>
        <taxon>Eukaryota</taxon>
        <taxon>Fungi</taxon>
        <taxon>Dikarya</taxon>
        <taxon>Ascomycota</taxon>
        <taxon>Pezizomycotina</taxon>
        <taxon>Sordariomycetes</taxon>
        <taxon>Hypocreomycetidae</taxon>
        <taxon>Hypocreales</taxon>
        <taxon>Cordycipitaceae</taxon>
        <taxon>Niveomyces</taxon>
    </lineage>
</organism>
<name>A0A167MKR5_9HYPO</name>
<dbReference type="OrthoDB" id="5034579at2759"/>
<dbReference type="SUPFAM" id="SSF53383">
    <property type="entry name" value="PLP-dependent transferases"/>
    <property type="match status" value="1"/>
</dbReference>
<reference evidence="1 2" key="1">
    <citation type="journal article" date="2016" name="Genome Biol. Evol.">
        <title>Divergent and convergent evolution of fungal pathogenicity.</title>
        <authorList>
            <person name="Shang Y."/>
            <person name="Xiao G."/>
            <person name="Zheng P."/>
            <person name="Cen K."/>
            <person name="Zhan S."/>
            <person name="Wang C."/>
        </authorList>
    </citation>
    <scope>NUCLEOTIDE SEQUENCE [LARGE SCALE GENOMIC DNA]</scope>
    <source>
        <strain evidence="1 2">RCEF 264</strain>
    </source>
</reference>
<evidence type="ECO:0000313" key="2">
    <source>
        <dbReference type="Proteomes" id="UP000076874"/>
    </source>
</evidence>
<proteinExistence type="predicted"/>
<evidence type="ECO:0000313" key="1">
    <source>
        <dbReference type="EMBL" id="OAA54477.1"/>
    </source>
</evidence>
<sequence length="677" mass="72053">MVSPEHPGTTDVTVSPAAETGSRFLSTCEVEECIRRVSPVLHPLISLVGRVAPEIMSPYDVAGDAVLDGFALRPSTLPDFESSVAFSTRVYETWIRHGGLTYDGTALPGISYAEATGRFRLDTAEPGPFSGRYFVDKAGLWRTLSSLVDVALSEAVKQHLTEGGDERLHLQPFPDDVGGGNGTGSGGIGVNKYYCPPHPVSHGTVVRSSCTCSPPSVAGFEAARRCLAALWNGSLSAEKAFDVIRNRISAILGVQTAHHVVLHPSGTDAEFTALLIGLNQARSLGRTGVVSIVVGAKEAAAVDGSDLRDGVRVVQLAARRDDGSTIADFDALVMQTLRAAADDVGAAPHEQEHKPFFIVHAVDGSKLGSHITSRSLVEQIRAQYGDDRVLFVLDACQARTDRDELDWYLSRNAVVLITGSKFYGAPGFCAAALVPHAAAAAGQLIVSAREHGVGTGRHRLGCYITQLEVPAELDALRNALPAGPVNVGLLLRWTCGVAEMERFARAQQAGRQAIRQWVGRARALIHARKPYFQLLGDDGCNDNDGANGGPATATATFVGGVNSIISFGLRRQANGPRLDAAALRCLHRWLTMDIARLLPATATEAERRTAKSKCFVGQPVDLGDMAVLRLAMGASLASDIAEGSRCLDDVLADDGRVLDKLVLSIKYWDALRDGKSG</sequence>
<dbReference type="EMBL" id="AZHD01000023">
    <property type="protein sequence ID" value="OAA54477.1"/>
    <property type="molecule type" value="Genomic_DNA"/>
</dbReference>
<keyword evidence="1" id="KW-0808">Transferase</keyword>
<comment type="caution">
    <text evidence="1">The sequence shown here is derived from an EMBL/GenBank/DDBJ whole genome shotgun (WGS) entry which is preliminary data.</text>
</comment>
<gene>
    <name evidence="1" type="ORF">SPI_08723</name>
</gene>
<dbReference type="Proteomes" id="UP000076874">
    <property type="component" value="Unassembled WGS sequence"/>
</dbReference>
<keyword evidence="2" id="KW-1185">Reference proteome</keyword>
<dbReference type="InterPro" id="IPR015421">
    <property type="entry name" value="PyrdxlP-dep_Trfase_major"/>
</dbReference>
<accession>A0A167MKR5</accession>